<feature type="transmembrane region" description="Helical" evidence="5">
    <location>
        <begin position="16"/>
        <end position="42"/>
    </location>
</feature>
<evidence type="ECO:0000256" key="5">
    <source>
        <dbReference type="SAM" id="Phobius"/>
    </source>
</evidence>
<keyword evidence="2 5" id="KW-0812">Transmembrane</keyword>
<evidence type="ECO:0000313" key="7">
    <source>
        <dbReference type="EMBL" id="MFD1630442.1"/>
    </source>
</evidence>
<organism evidence="7 8">
    <name type="scientific">Pseudopedobacter beijingensis</name>
    <dbReference type="NCBI Taxonomy" id="1207056"/>
    <lineage>
        <taxon>Bacteria</taxon>
        <taxon>Pseudomonadati</taxon>
        <taxon>Bacteroidota</taxon>
        <taxon>Sphingobacteriia</taxon>
        <taxon>Sphingobacteriales</taxon>
        <taxon>Sphingobacteriaceae</taxon>
        <taxon>Pseudopedobacter</taxon>
    </lineage>
</organism>
<accession>A0ABW4IEP3</accession>
<feature type="transmembrane region" description="Helical" evidence="5">
    <location>
        <begin position="162"/>
        <end position="183"/>
    </location>
</feature>
<keyword evidence="3 5" id="KW-1133">Transmembrane helix</keyword>
<evidence type="ECO:0000256" key="4">
    <source>
        <dbReference type="ARBA" id="ARBA00023136"/>
    </source>
</evidence>
<reference evidence="8" key="1">
    <citation type="journal article" date="2019" name="Int. J. Syst. Evol. Microbiol.">
        <title>The Global Catalogue of Microorganisms (GCM) 10K type strain sequencing project: providing services to taxonomists for standard genome sequencing and annotation.</title>
        <authorList>
            <consortium name="The Broad Institute Genomics Platform"/>
            <consortium name="The Broad Institute Genome Sequencing Center for Infectious Disease"/>
            <person name="Wu L."/>
            <person name="Ma J."/>
        </authorList>
    </citation>
    <scope>NUCLEOTIDE SEQUENCE [LARGE SCALE GENOMIC DNA]</scope>
    <source>
        <strain evidence="8">CCUG 53762</strain>
    </source>
</reference>
<evidence type="ECO:0000256" key="2">
    <source>
        <dbReference type="ARBA" id="ARBA00022692"/>
    </source>
</evidence>
<keyword evidence="8" id="KW-1185">Reference proteome</keyword>
<dbReference type="EMBL" id="JBHUDG010000017">
    <property type="protein sequence ID" value="MFD1630442.1"/>
    <property type="molecule type" value="Genomic_DNA"/>
</dbReference>
<feature type="transmembrane region" description="Helical" evidence="5">
    <location>
        <begin position="133"/>
        <end position="156"/>
    </location>
</feature>
<comment type="subcellular location">
    <subcellularLocation>
        <location evidence="1">Membrane</location>
    </subcellularLocation>
</comment>
<dbReference type="PANTHER" id="PTHR11863">
    <property type="entry name" value="STEROL DESATURASE"/>
    <property type="match status" value="1"/>
</dbReference>
<evidence type="ECO:0000313" key="8">
    <source>
        <dbReference type="Proteomes" id="UP001597118"/>
    </source>
</evidence>
<dbReference type="EC" id="1.-.-.-" evidence="7"/>
<dbReference type="RefSeq" id="WP_379662819.1">
    <property type="nucleotide sequence ID" value="NZ_JBHUDG010000017.1"/>
</dbReference>
<evidence type="ECO:0000256" key="1">
    <source>
        <dbReference type="ARBA" id="ARBA00004370"/>
    </source>
</evidence>
<evidence type="ECO:0000259" key="6">
    <source>
        <dbReference type="Pfam" id="PF04116"/>
    </source>
</evidence>
<dbReference type="Proteomes" id="UP001597118">
    <property type="component" value="Unassembled WGS sequence"/>
</dbReference>
<gene>
    <name evidence="7" type="ORF">ACFSAH_11170</name>
</gene>
<comment type="caution">
    <text evidence="7">The sequence shown here is derived from an EMBL/GenBank/DDBJ whole genome shotgun (WGS) entry which is preliminary data.</text>
</comment>
<dbReference type="GO" id="GO:0016491">
    <property type="term" value="F:oxidoreductase activity"/>
    <property type="evidence" value="ECO:0007669"/>
    <property type="project" value="UniProtKB-KW"/>
</dbReference>
<keyword evidence="4 5" id="KW-0472">Membrane</keyword>
<protein>
    <submittedName>
        <fullName evidence="7">Sterol desaturase family protein</fullName>
        <ecNumber evidence="7">1.-.-.-</ecNumber>
    </submittedName>
</protein>
<feature type="transmembrane region" description="Helical" evidence="5">
    <location>
        <begin position="54"/>
        <end position="75"/>
    </location>
</feature>
<evidence type="ECO:0000256" key="3">
    <source>
        <dbReference type="ARBA" id="ARBA00022989"/>
    </source>
</evidence>
<dbReference type="Pfam" id="PF04116">
    <property type="entry name" value="FA_hydroxylase"/>
    <property type="match status" value="1"/>
</dbReference>
<sequence>MDILLRKLDFFSYPELFFIFLLENLIVCLLALVFGHIVIKAYHHTVKHPTRKDILFCLVTVFINTIITLIGYILWKQNFIILQFDLSLSIITDLLILFLAMDFLMYIFHLLIHRTFLYKQIHLLHHEAIDPKPIDLFVLHPLETIGFGMLWLILILVCPFNIYAIIIYLSLNVLFGVIGHLGFEPFSMNFLKNTPIIRFLGTSNFHHTHHREPDCNFGFYTNIWDKIFGTYQNKG</sequence>
<feature type="domain" description="Fatty acid hydroxylase" evidence="6">
    <location>
        <begin position="95"/>
        <end position="230"/>
    </location>
</feature>
<dbReference type="InterPro" id="IPR006694">
    <property type="entry name" value="Fatty_acid_hydroxylase"/>
</dbReference>
<feature type="transmembrane region" description="Helical" evidence="5">
    <location>
        <begin position="87"/>
        <end position="112"/>
    </location>
</feature>
<proteinExistence type="predicted"/>
<keyword evidence="7" id="KW-0560">Oxidoreductase</keyword>
<name>A0ABW4IEP3_9SPHI</name>
<dbReference type="InterPro" id="IPR050307">
    <property type="entry name" value="Sterol_Desaturase_Related"/>
</dbReference>